<dbReference type="AlphaFoldDB" id="A0A3M8DR81"/>
<dbReference type="RefSeq" id="WP_122917400.1">
    <property type="nucleotide sequence ID" value="NZ_RHHQ01000007.1"/>
</dbReference>
<dbReference type="InterPro" id="IPR008844">
    <property type="entry name" value="Spore_GerAC-like"/>
</dbReference>
<evidence type="ECO:0000256" key="8">
    <source>
        <dbReference type="SAM" id="SignalP"/>
    </source>
</evidence>
<dbReference type="GO" id="GO:0016020">
    <property type="term" value="C:membrane"/>
    <property type="evidence" value="ECO:0007669"/>
    <property type="project" value="UniProtKB-SubCell"/>
</dbReference>
<comment type="similarity">
    <text evidence="2">Belongs to the GerABKC lipoprotein family.</text>
</comment>
<dbReference type="OrthoDB" id="2694406at2"/>
<keyword evidence="5" id="KW-0472">Membrane</keyword>
<dbReference type="NCBIfam" id="TIGR02887">
    <property type="entry name" value="spore_ger_x_C"/>
    <property type="match status" value="1"/>
</dbReference>
<dbReference type="Proteomes" id="UP000271031">
    <property type="component" value="Unassembled WGS sequence"/>
</dbReference>
<keyword evidence="6" id="KW-0564">Palmitate</keyword>
<dbReference type="Pfam" id="PF25198">
    <property type="entry name" value="Spore_GerAC_N"/>
    <property type="match status" value="1"/>
</dbReference>
<feature type="domain" description="Spore germination GerAC-like C-terminal" evidence="9">
    <location>
        <begin position="196"/>
        <end position="366"/>
    </location>
</feature>
<dbReference type="PROSITE" id="PS51257">
    <property type="entry name" value="PROKAR_LIPOPROTEIN"/>
    <property type="match status" value="1"/>
</dbReference>
<evidence type="ECO:0000256" key="1">
    <source>
        <dbReference type="ARBA" id="ARBA00004635"/>
    </source>
</evidence>
<sequence length="369" mass="41699">MKKLLIGLLSLAMVTTGCADRIDIEDASLSLLIGIDLDEKNNLIFSASSPVFNKEAKIKEEVYVSRAATLRKSRDEDDKTFMALTTGGKAQVFLIGKRVMQHKGWFKLLEPFLRDPKNTVNVRIAMVEGLAYELIQLKPANKPRLPLYLAKLIDTASRRNLTVKTTLQDLRRETYEKGITPSVTELHTDDEVMVVGTALFEEGGRYAFTIGADETKLLRILQNKLKGDFGFTFKAPEQPKGEVFPANAYSFSTEKISVKTKTGFSDDKFKFDIEVKMRVALTERLFQLDIRKEAKKLEKDMEEELDKRFKVLIRKIQKAKIDPIGLGLHARAYEYSHWKSVQNQWGEALAKGDVNVKVKATIIGMGTSK</sequence>
<accession>A0A3M8DR81</accession>
<organism evidence="11 12">
    <name type="scientific">Brevibacillus fluminis</name>
    <dbReference type="NCBI Taxonomy" id="511487"/>
    <lineage>
        <taxon>Bacteria</taxon>
        <taxon>Bacillati</taxon>
        <taxon>Bacillota</taxon>
        <taxon>Bacilli</taxon>
        <taxon>Bacillales</taxon>
        <taxon>Paenibacillaceae</taxon>
        <taxon>Brevibacillus</taxon>
    </lineage>
</organism>
<proteinExistence type="inferred from homology"/>
<feature type="chain" id="PRO_5038487190" evidence="8">
    <location>
        <begin position="20"/>
        <end position="369"/>
    </location>
</feature>
<evidence type="ECO:0000256" key="2">
    <source>
        <dbReference type="ARBA" id="ARBA00007886"/>
    </source>
</evidence>
<keyword evidence="4 8" id="KW-0732">Signal</keyword>
<evidence type="ECO:0000259" key="10">
    <source>
        <dbReference type="Pfam" id="PF25198"/>
    </source>
</evidence>
<comment type="subcellular location">
    <subcellularLocation>
        <location evidence="1">Membrane</location>
        <topology evidence="1">Lipid-anchor</topology>
    </subcellularLocation>
</comment>
<keyword evidence="12" id="KW-1185">Reference proteome</keyword>
<dbReference type="Gene3D" id="3.30.300.210">
    <property type="entry name" value="Nutrient germinant receptor protein C, domain 3"/>
    <property type="match status" value="1"/>
</dbReference>
<evidence type="ECO:0000259" key="9">
    <source>
        <dbReference type="Pfam" id="PF05504"/>
    </source>
</evidence>
<evidence type="ECO:0000313" key="12">
    <source>
        <dbReference type="Proteomes" id="UP000271031"/>
    </source>
</evidence>
<dbReference type="InterPro" id="IPR038501">
    <property type="entry name" value="Spore_GerAC_C_sf"/>
</dbReference>
<evidence type="ECO:0000313" key="11">
    <source>
        <dbReference type="EMBL" id="RNB90474.1"/>
    </source>
</evidence>
<dbReference type="PANTHER" id="PTHR35789:SF1">
    <property type="entry name" value="SPORE GERMINATION PROTEIN B3"/>
    <property type="match status" value="1"/>
</dbReference>
<evidence type="ECO:0000256" key="7">
    <source>
        <dbReference type="ARBA" id="ARBA00023288"/>
    </source>
</evidence>
<comment type="caution">
    <text evidence="11">The sequence shown here is derived from an EMBL/GenBank/DDBJ whole genome shotgun (WGS) entry which is preliminary data.</text>
</comment>
<feature type="signal peptide" evidence="8">
    <location>
        <begin position="1"/>
        <end position="19"/>
    </location>
</feature>
<evidence type="ECO:0000256" key="3">
    <source>
        <dbReference type="ARBA" id="ARBA00022544"/>
    </source>
</evidence>
<name>A0A3M8DR81_9BACL</name>
<dbReference type="PANTHER" id="PTHR35789">
    <property type="entry name" value="SPORE GERMINATION PROTEIN B3"/>
    <property type="match status" value="1"/>
</dbReference>
<dbReference type="GO" id="GO:0009847">
    <property type="term" value="P:spore germination"/>
    <property type="evidence" value="ECO:0007669"/>
    <property type="project" value="InterPro"/>
</dbReference>
<evidence type="ECO:0000256" key="4">
    <source>
        <dbReference type="ARBA" id="ARBA00022729"/>
    </source>
</evidence>
<evidence type="ECO:0000256" key="5">
    <source>
        <dbReference type="ARBA" id="ARBA00023136"/>
    </source>
</evidence>
<evidence type="ECO:0000256" key="6">
    <source>
        <dbReference type="ARBA" id="ARBA00023139"/>
    </source>
</evidence>
<keyword evidence="7" id="KW-0449">Lipoprotein</keyword>
<gene>
    <name evidence="11" type="ORF">EDM56_08165</name>
</gene>
<reference evidence="11 12" key="1">
    <citation type="submission" date="2018-10" db="EMBL/GenBank/DDBJ databases">
        <title>Phylogenomics of Brevibacillus.</title>
        <authorList>
            <person name="Dunlap C."/>
        </authorList>
    </citation>
    <scope>NUCLEOTIDE SEQUENCE [LARGE SCALE GENOMIC DNA]</scope>
    <source>
        <strain evidence="11 12">JCM 15716</strain>
    </source>
</reference>
<dbReference type="InterPro" id="IPR057336">
    <property type="entry name" value="GerAC_N"/>
</dbReference>
<dbReference type="InterPro" id="IPR046953">
    <property type="entry name" value="Spore_GerAC-like_C"/>
</dbReference>
<dbReference type="Pfam" id="PF05504">
    <property type="entry name" value="Spore_GerAC"/>
    <property type="match status" value="1"/>
</dbReference>
<dbReference type="EMBL" id="RHHQ01000007">
    <property type="protein sequence ID" value="RNB90474.1"/>
    <property type="molecule type" value="Genomic_DNA"/>
</dbReference>
<feature type="domain" description="Spore germination protein N-terminal" evidence="10">
    <location>
        <begin position="20"/>
        <end position="186"/>
    </location>
</feature>
<keyword evidence="3" id="KW-0309">Germination</keyword>
<protein>
    <submittedName>
        <fullName evidence="11">Ger(X)C family spore germination protein</fullName>
    </submittedName>
</protein>